<evidence type="ECO:0000313" key="3">
    <source>
        <dbReference type="EMBL" id="GAA3743345.1"/>
    </source>
</evidence>
<dbReference type="PANTHER" id="PTHR39465:SF1">
    <property type="entry name" value="DNA LIGASE D 3'-PHOSPHOESTERASE DOMAIN-CONTAINING PROTEIN"/>
    <property type="match status" value="1"/>
</dbReference>
<organism evidence="3 4">
    <name type="scientific">Salinactinospora qingdaonensis</name>
    <dbReference type="NCBI Taxonomy" id="702744"/>
    <lineage>
        <taxon>Bacteria</taxon>
        <taxon>Bacillati</taxon>
        <taxon>Actinomycetota</taxon>
        <taxon>Actinomycetes</taxon>
        <taxon>Streptosporangiales</taxon>
        <taxon>Nocardiopsidaceae</taxon>
        <taxon>Salinactinospora</taxon>
    </lineage>
</organism>
<keyword evidence="3" id="KW-0436">Ligase</keyword>
<feature type="region of interest" description="Disordered" evidence="1">
    <location>
        <begin position="1"/>
        <end position="35"/>
    </location>
</feature>
<dbReference type="GO" id="GO:0016874">
    <property type="term" value="F:ligase activity"/>
    <property type="evidence" value="ECO:0007669"/>
    <property type="project" value="UniProtKB-KW"/>
</dbReference>
<comment type="caution">
    <text evidence="3">The sequence shown here is derived from an EMBL/GenBank/DDBJ whole genome shotgun (WGS) entry which is preliminary data.</text>
</comment>
<evidence type="ECO:0000259" key="2">
    <source>
        <dbReference type="Pfam" id="PF13298"/>
    </source>
</evidence>
<dbReference type="InterPro" id="IPR014144">
    <property type="entry name" value="LigD_PE_domain"/>
</dbReference>
<feature type="domain" description="DNA ligase D 3'-phosphoesterase" evidence="2">
    <location>
        <begin position="39"/>
        <end position="151"/>
    </location>
</feature>
<dbReference type="RefSeq" id="WP_344970905.1">
    <property type="nucleotide sequence ID" value="NZ_BAABDD010000009.1"/>
</dbReference>
<dbReference type="Pfam" id="PF13298">
    <property type="entry name" value="LigD_N"/>
    <property type="match status" value="1"/>
</dbReference>
<keyword evidence="4" id="KW-1185">Reference proteome</keyword>
<feature type="region of interest" description="Disordered" evidence="1">
    <location>
        <begin position="166"/>
        <end position="201"/>
    </location>
</feature>
<dbReference type="NCBIfam" id="TIGR02777">
    <property type="entry name" value="LigD_PE_dom"/>
    <property type="match status" value="1"/>
</dbReference>
<feature type="compositionally biased region" description="Basic and acidic residues" evidence="1">
    <location>
        <begin position="176"/>
        <end position="192"/>
    </location>
</feature>
<proteinExistence type="predicted"/>
<gene>
    <name evidence="3" type="ORF">GCM10022402_23780</name>
</gene>
<accession>A0ABP7FM59</accession>
<evidence type="ECO:0000313" key="4">
    <source>
        <dbReference type="Proteomes" id="UP001500908"/>
    </source>
</evidence>
<dbReference type="EMBL" id="BAABDD010000009">
    <property type="protein sequence ID" value="GAA3743345.1"/>
    <property type="molecule type" value="Genomic_DNA"/>
</dbReference>
<feature type="compositionally biased region" description="Basic and acidic residues" evidence="1">
    <location>
        <begin position="1"/>
        <end position="15"/>
    </location>
</feature>
<name>A0ABP7FM59_9ACTN</name>
<dbReference type="PANTHER" id="PTHR39465">
    <property type="entry name" value="DNA LIGASE D, 3'-PHOSPHOESTERASE DOMAIN"/>
    <property type="match status" value="1"/>
</dbReference>
<dbReference type="Proteomes" id="UP001500908">
    <property type="component" value="Unassembled WGS sequence"/>
</dbReference>
<evidence type="ECO:0000256" key="1">
    <source>
        <dbReference type="SAM" id="MobiDB-lite"/>
    </source>
</evidence>
<reference evidence="4" key="1">
    <citation type="journal article" date="2019" name="Int. J. Syst. Evol. Microbiol.">
        <title>The Global Catalogue of Microorganisms (GCM) 10K type strain sequencing project: providing services to taxonomists for standard genome sequencing and annotation.</title>
        <authorList>
            <consortium name="The Broad Institute Genomics Platform"/>
            <consortium name="The Broad Institute Genome Sequencing Center for Infectious Disease"/>
            <person name="Wu L."/>
            <person name="Ma J."/>
        </authorList>
    </citation>
    <scope>NUCLEOTIDE SEQUENCE [LARGE SCALE GENOMIC DNA]</scope>
    <source>
        <strain evidence="4">JCM 17137</strain>
    </source>
</reference>
<protein>
    <submittedName>
        <fullName evidence="3">DNA polymerase ligase N-terminal domain-containing protein</fullName>
    </submittedName>
</protein>
<sequence length="201" mass="22269">MATTDDSHERQHPRTVDSVSQPSQAQPGTAGERPQFVIQRHAASTDHYDFRLEVEGTLKSWSVPKGPSIDPAQKRLALPTEDHALDYADFEGTIPNGDYGAGTVLIWDRGTYTNTTVEQGHEVSMSHGLHQGHVSFRLHGDKLDGGYALNRIRRGSDEAWLLVKERDEAADAGDEPTTRPESVRTGRDIDEVARDDEAEQQ</sequence>
<feature type="compositionally biased region" description="Polar residues" evidence="1">
    <location>
        <begin position="17"/>
        <end position="27"/>
    </location>
</feature>